<dbReference type="EMBL" id="CAFBNE010000009">
    <property type="protein sequence ID" value="CAB4934048.1"/>
    <property type="molecule type" value="Genomic_DNA"/>
</dbReference>
<accession>A0A6J7IS48</accession>
<dbReference type="AlphaFoldDB" id="A0A6J7IS48"/>
<evidence type="ECO:0000313" key="1">
    <source>
        <dbReference type="EMBL" id="CAB4934048.1"/>
    </source>
</evidence>
<proteinExistence type="predicted"/>
<reference evidence="1" key="1">
    <citation type="submission" date="2020-05" db="EMBL/GenBank/DDBJ databases">
        <authorList>
            <person name="Chiriac C."/>
            <person name="Salcher M."/>
            <person name="Ghai R."/>
            <person name="Kavagutti S V."/>
        </authorList>
    </citation>
    <scope>NUCLEOTIDE SEQUENCE</scope>
</reference>
<organism evidence="1">
    <name type="scientific">freshwater metagenome</name>
    <dbReference type="NCBI Taxonomy" id="449393"/>
    <lineage>
        <taxon>unclassified sequences</taxon>
        <taxon>metagenomes</taxon>
        <taxon>ecological metagenomes</taxon>
    </lineage>
</organism>
<protein>
    <submittedName>
        <fullName evidence="1">Unannotated protein</fullName>
    </submittedName>
</protein>
<sequence>MPSYLDFNSKYGINVTLNNGTSRTWRIEVPPIDCYDFSGANNPTRYSGAVMPAQASSGPHLLVARRTCPWINGGIIGNFQTRQAKWTTTFVEEGGSGTRFSVPSVIACNTFDKSSPTMCISGVRQDRDVRIFDLEDGGAIRIITTCSDTSTSIRLEQIY</sequence>
<gene>
    <name evidence="1" type="ORF">UFOPK3772_00449</name>
</gene>
<name>A0A6J7IS48_9ZZZZ</name>